<evidence type="ECO:0000313" key="3">
    <source>
        <dbReference type="Proteomes" id="UP001230207"/>
    </source>
</evidence>
<dbReference type="Pfam" id="PF13302">
    <property type="entry name" value="Acetyltransf_3"/>
    <property type="match status" value="1"/>
</dbReference>
<dbReference type="Gene3D" id="3.40.630.30">
    <property type="match status" value="1"/>
</dbReference>
<dbReference type="SUPFAM" id="SSF55729">
    <property type="entry name" value="Acyl-CoA N-acyltransferases (Nat)"/>
    <property type="match status" value="1"/>
</dbReference>
<dbReference type="PROSITE" id="PS51186">
    <property type="entry name" value="GNAT"/>
    <property type="match status" value="1"/>
</dbReference>
<evidence type="ECO:0000259" key="1">
    <source>
        <dbReference type="PROSITE" id="PS51186"/>
    </source>
</evidence>
<dbReference type="RefSeq" id="WP_307230921.1">
    <property type="nucleotide sequence ID" value="NZ_JAUSVF010000001.1"/>
</dbReference>
<sequence length="191" mass="21945">MIAETERLLIRNWRDTPQDRALFHEINSDPEVMAFFPRQRTRAECGPLLEEARRRIEETGLGFFALALREGDQPIGFCGLNQPDREPILPAGTVEIGWRLARPHWGKGYMTEAGNALLRHGFLELGLPEIVSFAVAQNERSTAVMRRLGMHHDTARDFDHPRVPDTSPDLKRHVLYALTANEWRTQQLRAR</sequence>
<gene>
    <name evidence="2" type="ORF">QO002_002964</name>
</gene>
<comment type="caution">
    <text evidence="2">The sequence shown here is derived from an EMBL/GenBank/DDBJ whole genome shotgun (WGS) entry which is preliminary data.</text>
</comment>
<dbReference type="InterPro" id="IPR016181">
    <property type="entry name" value="Acyl_CoA_acyltransferase"/>
</dbReference>
<dbReference type="PANTHER" id="PTHR43792:SF1">
    <property type="entry name" value="N-ACETYLTRANSFERASE DOMAIN-CONTAINING PROTEIN"/>
    <property type="match status" value="1"/>
</dbReference>
<protein>
    <submittedName>
        <fullName evidence="2">RimJ/RimL family protein N-acetyltransferase</fullName>
    </submittedName>
</protein>
<dbReference type="InterPro" id="IPR000182">
    <property type="entry name" value="GNAT_dom"/>
</dbReference>
<dbReference type="Proteomes" id="UP001230207">
    <property type="component" value="Unassembled WGS sequence"/>
</dbReference>
<feature type="domain" description="N-acetyltransferase" evidence="1">
    <location>
        <begin position="10"/>
        <end position="181"/>
    </location>
</feature>
<dbReference type="EMBL" id="JAUSVF010000001">
    <property type="protein sequence ID" value="MDQ0320826.1"/>
    <property type="molecule type" value="Genomic_DNA"/>
</dbReference>
<dbReference type="InterPro" id="IPR051531">
    <property type="entry name" value="N-acetyltransferase"/>
</dbReference>
<organism evidence="2 3">
    <name type="scientific">Pararhizobium capsulatum DSM 1112</name>
    <dbReference type="NCBI Taxonomy" id="1121113"/>
    <lineage>
        <taxon>Bacteria</taxon>
        <taxon>Pseudomonadati</taxon>
        <taxon>Pseudomonadota</taxon>
        <taxon>Alphaproteobacteria</taxon>
        <taxon>Hyphomicrobiales</taxon>
        <taxon>Rhizobiaceae</taxon>
        <taxon>Rhizobium/Agrobacterium group</taxon>
        <taxon>Pararhizobium</taxon>
    </lineage>
</organism>
<name>A0ABU0BT37_9HYPH</name>
<dbReference type="PANTHER" id="PTHR43792">
    <property type="entry name" value="GNAT FAMILY, PUTATIVE (AFU_ORTHOLOGUE AFUA_3G00765)-RELATED-RELATED"/>
    <property type="match status" value="1"/>
</dbReference>
<proteinExistence type="predicted"/>
<accession>A0ABU0BT37</accession>
<reference evidence="2 3" key="1">
    <citation type="submission" date="2023-07" db="EMBL/GenBank/DDBJ databases">
        <title>Genomic Encyclopedia of Type Strains, Phase IV (KMG-IV): sequencing the most valuable type-strain genomes for metagenomic binning, comparative biology and taxonomic classification.</title>
        <authorList>
            <person name="Goeker M."/>
        </authorList>
    </citation>
    <scope>NUCLEOTIDE SEQUENCE [LARGE SCALE GENOMIC DNA]</scope>
    <source>
        <strain evidence="2 3">DSM 1112</strain>
    </source>
</reference>
<keyword evidence="3" id="KW-1185">Reference proteome</keyword>
<evidence type="ECO:0000313" key="2">
    <source>
        <dbReference type="EMBL" id="MDQ0320826.1"/>
    </source>
</evidence>